<organism evidence="8 9">
    <name type="scientific">Stentor coeruleus</name>
    <dbReference type="NCBI Taxonomy" id="5963"/>
    <lineage>
        <taxon>Eukaryota</taxon>
        <taxon>Sar</taxon>
        <taxon>Alveolata</taxon>
        <taxon>Ciliophora</taxon>
        <taxon>Postciliodesmatophora</taxon>
        <taxon>Heterotrichea</taxon>
        <taxon>Heterotrichida</taxon>
        <taxon>Stentoridae</taxon>
        <taxon>Stentor</taxon>
    </lineage>
</organism>
<comment type="cofactor">
    <cofactor evidence="1">
        <name>dipyrromethane</name>
        <dbReference type="ChEBI" id="CHEBI:60342"/>
    </cofactor>
</comment>
<dbReference type="EC" id="2.5.1.61" evidence="3"/>
<dbReference type="PANTHER" id="PTHR11557:SF0">
    <property type="entry name" value="PORPHOBILINOGEN DEAMINASE"/>
    <property type="match status" value="1"/>
</dbReference>
<sequence>MESRAIKIASRESALAMVQAHFIRDLIGGEIVGVTSEGDINLQSPLYSMPGVGIFVKQLEIELLSGRADLAAHCLKDMPTSTTEGLVIAAILPFNTSRGDVAVLKPGITNLESLPNNSIIGTSSLRRQASLAYKYQNKDFRFQNIRGNLNTRIKKLESGEYDCIILAAAGIARLNLQNTLNIEILDEKEYLYAPGQAALALECRENDHELIKYLKTFECQETRLRCLAERAFMKDLEGGCKLPIGVYTEVNGGILTLVGQVWHTTQPLTVFDSVSGDILTAEELGKQLSEKVKSQGGLEILSGIVHK</sequence>
<dbReference type="Gene3D" id="3.40.190.10">
    <property type="entry name" value="Periplasmic binding protein-like II"/>
    <property type="match status" value="2"/>
</dbReference>
<dbReference type="GO" id="GO:0004418">
    <property type="term" value="F:hydroxymethylbilane synthase activity"/>
    <property type="evidence" value="ECO:0007669"/>
    <property type="project" value="UniProtKB-EC"/>
</dbReference>
<dbReference type="SUPFAM" id="SSF54782">
    <property type="entry name" value="Porphobilinogen deaminase (hydroxymethylbilane synthase), C-terminal domain"/>
    <property type="match status" value="1"/>
</dbReference>
<dbReference type="Gene3D" id="3.30.160.40">
    <property type="entry name" value="Porphobilinogen deaminase, C-terminal domain"/>
    <property type="match status" value="1"/>
</dbReference>
<dbReference type="InterPro" id="IPR022417">
    <property type="entry name" value="Porphobilin_deaminase_N"/>
</dbReference>
<evidence type="ECO:0000259" key="6">
    <source>
        <dbReference type="Pfam" id="PF01379"/>
    </source>
</evidence>
<evidence type="ECO:0000313" key="9">
    <source>
        <dbReference type="Proteomes" id="UP000187209"/>
    </source>
</evidence>
<dbReference type="PANTHER" id="PTHR11557">
    <property type="entry name" value="PORPHOBILINOGEN DEAMINASE"/>
    <property type="match status" value="1"/>
</dbReference>
<evidence type="ECO:0000256" key="4">
    <source>
        <dbReference type="ARBA" id="ARBA00022679"/>
    </source>
</evidence>
<feature type="domain" description="Porphobilinogen deaminase N-terminal" evidence="6">
    <location>
        <begin position="6"/>
        <end position="211"/>
    </location>
</feature>
<proteinExistence type="inferred from homology"/>
<reference evidence="8 9" key="1">
    <citation type="submission" date="2016-11" db="EMBL/GenBank/DDBJ databases">
        <title>The macronuclear genome of Stentor coeruleus: a giant cell with tiny introns.</title>
        <authorList>
            <person name="Slabodnick M."/>
            <person name="Ruby J.G."/>
            <person name="Reiff S.B."/>
            <person name="Swart E.C."/>
            <person name="Gosai S."/>
            <person name="Prabakaran S."/>
            <person name="Witkowska E."/>
            <person name="Larue G.E."/>
            <person name="Fisher S."/>
            <person name="Freeman R.M."/>
            <person name="Gunawardena J."/>
            <person name="Chu W."/>
            <person name="Stover N.A."/>
            <person name="Gregory B.D."/>
            <person name="Nowacki M."/>
            <person name="Derisi J."/>
            <person name="Roy S.W."/>
            <person name="Marshall W.F."/>
            <person name="Sood P."/>
        </authorList>
    </citation>
    <scope>NUCLEOTIDE SEQUENCE [LARGE SCALE GENOMIC DNA]</scope>
    <source>
        <strain evidence="8">WM001</strain>
    </source>
</reference>
<dbReference type="NCBIfam" id="TIGR00212">
    <property type="entry name" value="hemC"/>
    <property type="match status" value="1"/>
</dbReference>
<dbReference type="InterPro" id="IPR000860">
    <property type="entry name" value="HemC"/>
</dbReference>
<comment type="caution">
    <text evidence="8">The sequence shown here is derived from an EMBL/GenBank/DDBJ whole genome shotgun (WGS) entry which is preliminary data.</text>
</comment>
<evidence type="ECO:0000259" key="7">
    <source>
        <dbReference type="Pfam" id="PF03900"/>
    </source>
</evidence>
<feature type="domain" description="Porphobilinogen deaminase C-terminal" evidence="7">
    <location>
        <begin position="224"/>
        <end position="293"/>
    </location>
</feature>
<evidence type="ECO:0000256" key="2">
    <source>
        <dbReference type="ARBA" id="ARBA00005638"/>
    </source>
</evidence>
<evidence type="ECO:0000313" key="8">
    <source>
        <dbReference type="EMBL" id="OMJ74010.1"/>
    </source>
</evidence>
<dbReference type="Proteomes" id="UP000187209">
    <property type="component" value="Unassembled WGS sequence"/>
</dbReference>
<keyword evidence="9" id="KW-1185">Reference proteome</keyword>
<dbReference type="PRINTS" id="PR00151">
    <property type="entry name" value="PORPHBDMNASE"/>
</dbReference>
<dbReference type="OrthoDB" id="564646at2759"/>
<dbReference type="GO" id="GO:0006783">
    <property type="term" value="P:heme biosynthetic process"/>
    <property type="evidence" value="ECO:0007669"/>
    <property type="project" value="TreeGrafter"/>
</dbReference>
<evidence type="ECO:0000256" key="1">
    <source>
        <dbReference type="ARBA" id="ARBA00001916"/>
    </source>
</evidence>
<evidence type="ECO:0000256" key="5">
    <source>
        <dbReference type="ARBA" id="ARBA00023244"/>
    </source>
</evidence>
<dbReference type="GO" id="GO:0005737">
    <property type="term" value="C:cytoplasm"/>
    <property type="evidence" value="ECO:0007669"/>
    <property type="project" value="TreeGrafter"/>
</dbReference>
<dbReference type="EMBL" id="MPUH01000780">
    <property type="protein sequence ID" value="OMJ74010.1"/>
    <property type="molecule type" value="Genomic_DNA"/>
</dbReference>
<dbReference type="Pfam" id="PF01379">
    <property type="entry name" value="Porphobil_deam"/>
    <property type="match status" value="1"/>
</dbReference>
<gene>
    <name evidence="8" type="ORF">SteCoe_27158</name>
</gene>
<dbReference type="PIRSF" id="PIRSF001438">
    <property type="entry name" value="4pyrrol_synth_OHMeBilane_synth"/>
    <property type="match status" value="1"/>
</dbReference>
<keyword evidence="4" id="KW-0808">Transferase</keyword>
<keyword evidence="5" id="KW-0627">Porphyrin biosynthesis</keyword>
<dbReference type="FunFam" id="3.40.190.10:FF:000005">
    <property type="entry name" value="Porphobilinogen deaminase"/>
    <property type="match status" value="1"/>
</dbReference>
<dbReference type="AlphaFoldDB" id="A0A1R2BBM4"/>
<dbReference type="InterPro" id="IPR036803">
    <property type="entry name" value="Porphobilinogen_deaminase_C_sf"/>
</dbReference>
<name>A0A1R2BBM4_9CILI</name>
<comment type="similarity">
    <text evidence="2">Belongs to the HMBS family.</text>
</comment>
<dbReference type="SUPFAM" id="SSF53850">
    <property type="entry name" value="Periplasmic binding protein-like II"/>
    <property type="match status" value="1"/>
</dbReference>
<protein>
    <recommendedName>
        <fullName evidence="3">hydroxymethylbilane synthase</fullName>
        <ecNumber evidence="3">2.5.1.61</ecNumber>
    </recommendedName>
</protein>
<dbReference type="InterPro" id="IPR022418">
    <property type="entry name" value="Porphobilinogen_deaminase_C"/>
</dbReference>
<dbReference type="Pfam" id="PF03900">
    <property type="entry name" value="Porphobil_deamC"/>
    <property type="match status" value="1"/>
</dbReference>
<accession>A0A1R2BBM4</accession>
<evidence type="ECO:0000256" key="3">
    <source>
        <dbReference type="ARBA" id="ARBA00012655"/>
    </source>
</evidence>